<organism evidence="3">
    <name type="scientific">Castor canadensis</name>
    <name type="common">American beaver</name>
    <dbReference type="NCBI Taxonomy" id="51338"/>
    <lineage>
        <taxon>Eukaryota</taxon>
        <taxon>Metazoa</taxon>
        <taxon>Chordata</taxon>
        <taxon>Craniata</taxon>
        <taxon>Vertebrata</taxon>
        <taxon>Euteleostomi</taxon>
        <taxon>Mammalia</taxon>
        <taxon>Eutheria</taxon>
        <taxon>Euarchontoglires</taxon>
        <taxon>Glires</taxon>
        <taxon>Rodentia</taxon>
        <taxon>Castorimorpha</taxon>
        <taxon>Castoridae</taxon>
        <taxon>Castor</taxon>
    </lineage>
</organism>
<dbReference type="PANTHER" id="PTHR34479">
    <property type="entry name" value="COILED-COIL DOMAIN-CONTAINING PROTEIN 30"/>
    <property type="match status" value="1"/>
</dbReference>
<keyword evidence="1" id="KW-0175">Coiled coil</keyword>
<dbReference type="PANTHER" id="PTHR34479:SF1">
    <property type="entry name" value="COILED-COIL DOMAIN-CONTAINING PROTEIN 30"/>
    <property type="match status" value="1"/>
</dbReference>
<dbReference type="InterPro" id="IPR052825">
    <property type="entry name" value="CCD-Prefoldin_beta-like"/>
</dbReference>
<protein>
    <recommendedName>
        <fullName evidence="4">Coiled-coil domain-containing protein 30</fullName>
    </recommendedName>
</protein>
<sequence>ITSEDTDEDLVPNVPAWKIETPSPQEERKKLCPEFGESKQKDSPEESVNKGIFPREGRKEADIQQSGDVKAEEQVLTMKPENIVRLEEAPSLQSQSCGDSSDDSSTQYLSSGEKLKYQQQEEVQQLRQHLHRLQTLCSSAEKELRYERGKNFDLKQHNSLLQEESIKIKIELKQAQEKLLDSAKMYSSLTAEWKHCQQKIKELELEGLKQAQSMKSRSNLQEKLAQEKAKLADAQEQILDLHQKLEHAQQAYLSDTCILKKKQLEEKVKEATENEAKLQQQCEEEQQK</sequence>
<feature type="region of interest" description="Disordered" evidence="2">
    <location>
        <begin position="1"/>
        <end position="109"/>
    </location>
</feature>
<feature type="compositionally biased region" description="Acidic residues" evidence="2">
    <location>
        <begin position="1"/>
        <end position="10"/>
    </location>
</feature>
<reference evidence="3" key="1">
    <citation type="submission" date="2023-09" db="UniProtKB">
        <authorList>
            <consortium name="Ensembl"/>
        </authorList>
    </citation>
    <scope>IDENTIFICATION</scope>
</reference>
<name>A0A8C0WMM3_CASCN</name>
<dbReference type="InterPro" id="IPR031476">
    <property type="entry name" value="DUF4686"/>
</dbReference>
<evidence type="ECO:0000313" key="3">
    <source>
        <dbReference type="Ensembl" id="ENSCCNP00000013357.1"/>
    </source>
</evidence>
<evidence type="ECO:0008006" key="4">
    <source>
        <dbReference type="Google" id="ProtNLM"/>
    </source>
</evidence>
<dbReference type="Pfam" id="PF15742">
    <property type="entry name" value="DUF4686"/>
    <property type="match status" value="1"/>
</dbReference>
<feature type="coiled-coil region" evidence="1">
    <location>
        <begin position="123"/>
        <end position="288"/>
    </location>
</feature>
<dbReference type="AlphaFoldDB" id="A0A8C0WMM3"/>
<evidence type="ECO:0000256" key="1">
    <source>
        <dbReference type="SAM" id="Coils"/>
    </source>
</evidence>
<dbReference type="Ensembl" id="ENSCCNT00000017529.1">
    <property type="protein sequence ID" value="ENSCCNP00000013357.1"/>
    <property type="gene ID" value="ENSCCNG00000013871.1"/>
</dbReference>
<proteinExistence type="predicted"/>
<evidence type="ECO:0000256" key="2">
    <source>
        <dbReference type="SAM" id="MobiDB-lite"/>
    </source>
</evidence>
<feature type="compositionally biased region" description="Basic and acidic residues" evidence="2">
    <location>
        <begin position="25"/>
        <end position="62"/>
    </location>
</feature>
<accession>A0A8C0WMM3</accession>
<feature type="compositionally biased region" description="Low complexity" evidence="2">
    <location>
        <begin position="91"/>
        <end position="105"/>
    </location>
</feature>